<name>A0A1I5E0N6_9CLOT</name>
<dbReference type="Proteomes" id="UP000181899">
    <property type="component" value="Unassembled WGS sequence"/>
</dbReference>
<evidence type="ECO:0000313" key="2">
    <source>
        <dbReference type="EMBL" id="SFO05065.1"/>
    </source>
</evidence>
<protein>
    <recommendedName>
        <fullName evidence="4">Chromosome segregation ATPase</fullName>
    </recommendedName>
</protein>
<reference evidence="2 3" key="1">
    <citation type="submission" date="2016-10" db="EMBL/GenBank/DDBJ databases">
        <authorList>
            <person name="de Groot N.N."/>
        </authorList>
    </citation>
    <scope>NUCLEOTIDE SEQUENCE [LARGE SCALE GENOMIC DNA]</scope>
    <source>
        <strain evidence="2 3">ML2</strain>
    </source>
</reference>
<accession>A0A1I5E0N6</accession>
<feature type="coiled-coil region" evidence="1">
    <location>
        <begin position="284"/>
        <end position="383"/>
    </location>
</feature>
<dbReference type="InterPro" id="IPR027417">
    <property type="entry name" value="P-loop_NTPase"/>
</dbReference>
<gene>
    <name evidence="2" type="ORF">SAMN04488695_11239</name>
</gene>
<dbReference type="SUPFAM" id="SSF52540">
    <property type="entry name" value="P-loop containing nucleoside triphosphate hydrolases"/>
    <property type="match status" value="1"/>
</dbReference>
<dbReference type="RefSeq" id="WP_074912722.1">
    <property type="nucleotide sequence ID" value="NZ_FOVK01000012.1"/>
</dbReference>
<proteinExistence type="predicted"/>
<feature type="coiled-coil region" evidence="1">
    <location>
        <begin position="927"/>
        <end position="972"/>
    </location>
</feature>
<evidence type="ECO:0000313" key="3">
    <source>
        <dbReference type="Proteomes" id="UP000181899"/>
    </source>
</evidence>
<feature type="coiled-coil region" evidence="1">
    <location>
        <begin position="752"/>
        <end position="903"/>
    </location>
</feature>
<dbReference type="eggNOG" id="COG1196">
    <property type="taxonomic scope" value="Bacteria"/>
</dbReference>
<organism evidence="2 3">
    <name type="scientific">Proteiniclasticum ruminis</name>
    <dbReference type="NCBI Taxonomy" id="398199"/>
    <lineage>
        <taxon>Bacteria</taxon>
        <taxon>Bacillati</taxon>
        <taxon>Bacillota</taxon>
        <taxon>Clostridia</taxon>
        <taxon>Eubacteriales</taxon>
        <taxon>Clostridiaceae</taxon>
        <taxon>Proteiniclasticum</taxon>
    </lineage>
</organism>
<feature type="coiled-coil region" evidence="1">
    <location>
        <begin position="508"/>
        <end position="577"/>
    </location>
</feature>
<dbReference type="STRING" id="398199.SAMN05421804_11232"/>
<keyword evidence="3" id="KW-1185">Reference proteome</keyword>
<dbReference type="Gene3D" id="3.40.50.300">
    <property type="entry name" value="P-loop containing nucleotide triphosphate hydrolases"/>
    <property type="match status" value="1"/>
</dbReference>
<sequence>MPKISRIRIINFSYNGDKRLILDELFNLHQGEDTLISLKNGGGKSVLVQALMQPILPNQPLQKRKMSDFFIRKKQPAYILIEWKLDQGGGYLLTGIAMMNKESVSQDQEEESHAIRYFTFTVHYKLSDPMDIRHMELTTKEKNRVLVKGYQEAQRFLQDTKRKRGGNVSYFSDSERGDYKRHLESFNIHPDEWKTVLLPINSEEGGLIKIFEKCKTPRLLLKEWILNTVNKVLYDNQKESQSLTEMMGNLGQSMIDNEAFILERDLLLEFSKKLQGLSVSAYSLASTQAEKMEKEKELRSLEQFLHVELERITEKRSQGEAELLEIQKELARIDAEEQSEAYYVSKERFEKSKEQADRYRSQLEELEERRAKVQQDIEVLDARKLYEEILSLQVETAGIEEELKRLKEPSEDQETMARIAYSLKMLLEEKMENLLQKQSDLKKQLEDVVEKKELGKLEAASIRKEERQVLGKESALTGLIHQFEMREKEIQEKYQVILSRNLMKGLEEKSTAALLERIREDIERAKKNLMALEEKRENLYQEEEALQEEIPRIRLKTKDEENDLKKLQKEISDFEKIEERVLQCLSKYQISASKRFQKAYLKGVLKGLLEEGQEKLDQVKEEIRSLMSRKNAMENGVLHVSKEFFHHLQESGIEFDTGENYLQKHTMDLRRKLLHAMPLLPYAFLMTEEELEKLKNAMPERPLLEPVPVMTYGSLQGDQEDSGSFLLLGPGKMIFSKPDERLFESDGLDAYKKELEGRLREEEERRKHYEDHLQELRENERLLAEFTYTESYFSEAAATEEKLRSDILRLKEEEERLLKRREEIKKIRFEMEKEKDEKKGLLEEASKKLRILEEHLEENEAYERHLQEKDHLKKKMEELSKRLLDLEKEESLLTEKQLELERESFRTLEEQERCQKEYGHYASAPEKVMEEGSIEELQKRYKVYQEKLDGNMKRLEETLRARVQVLKSKEKELLKKEVPSEEYLHIKYLESEGDRLLGLRKQLETAYKKERKISDEASSEADKLSGVCENMLESLKSRGGALLPKEDIHGRYKERKAECGVSRKRLEDQVKNLENTRRIYVDVRIQIEEKLRMSKIKISTMVWPGDRDVETGFKEVSGELSELLRKMEEEKIRIQQSFWNLRDGFKEKHQNITGILHQVGKMQEMAERDPDNYYYLYEYMENQLEVLRKLIHVQEIRLEKMENTFQDMVMQSYNLSKEIYDHVNRIAEDSSIQLDGRNRKVKMIEILLRDLEPEEKGIESMRSYIKECASEVKDQLKAGKGQKEVRDLISKFMSSEELLNVISNLSDLRIKAYKVDINAQNSKAKDWEKVMRENSGGERFVSFFAVMIALMSYARNSRKDTEDYGRKNQDAKVLLMDNPFGPISSDHLLKPLFDIAKKYNTQLICLTDLKQNSIMNQFKVIFMMKIVENTSGTMEYLKVEESTYNGEEEPAEENLEMLHYHQEVEQMSLLGDE</sequence>
<feature type="coiled-coil region" evidence="1">
    <location>
        <begin position="1056"/>
        <end position="1083"/>
    </location>
</feature>
<dbReference type="OrthoDB" id="9815057at2"/>
<keyword evidence="1" id="KW-0175">Coiled coil</keyword>
<evidence type="ECO:0000256" key="1">
    <source>
        <dbReference type="SAM" id="Coils"/>
    </source>
</evidence>
<feature type="coiled-coil region" evidence="1">
    <location>
        <begin position="609"/>
        <end position="636"/>
    </location>
</feature>
<evidence type="ECO:0008006" key="4">
    <source>
        <dbReference type="Google" id="ProtNLM"/>
    </source>
</evidence>
<feature type="coiled-coil region" evidence="1">
    <location>
        <begin position="424"/>
        <end position="451"/>
    </location>
</feature>
<dbReference type="EMBL" id="FOVK01000012">
    <property type="protein sequence ID" value="SFO05065.1"/>
    <property type="molecule type" value="Genomic_DNA"/>
</dbReference>